<dbReference type="GO" id="GO:0042597">
    <property type="term" value="C:periplasmic space"/>
    <property type="evidence" value="ECO:0007669"/>
    <property type="project" value="UniProtKB-SubCell"/>
</dbReference>
<evidence type="ECO:0000313" key="7">
    <source>
        <dbReference type="Proteomes" id="UP000316798"/>
    </source>
</evidence>
<keyword evidence="3 4" id="KW-0732">Signal</keyword>
<gene>
    <name evidence="6" type="ORF">EUB48_08900</name>
</gene>
<dbReference type="EMBL" id="CP035503">
    <property type="protein sequence ID" value="QDL37376.1"/>
    <property type="molecule type" value="Genomic_DNA"/>
</dbReference>
<organism evidence="6 7">
    <name type="scientific">Rhodoferax sediminis</name>
    <dbReference type="NCBI Taxonomy" id="2509614"/>
    <lineage>
        <taxon>Bacteria</taxon>
        <taxon>Pseudomonadati</taxon>
        <taxon>Pseudomonadota</taxon>
        <taxon>Betaproteobacteria</taxon>
        <taxon>Burkholderiales</taxon>
        <taxon>Comamonadaceae</taxon>
        <taxon>Rhodoferax</taxon>
    </lineage>
</organism>
<comment type="subcellular location">
    <subcellularLocation>
        <location evidence="1">Periplasm</location>
    </subcellularLocation>
</comment>
<dbReference type="OrthoDB" id="9789215at2"/>
<comment type="similarity">
    <text evidence="2">Belongs to the bacterial solute-binding protein SsuA/TauA family.</text>
</comment>
<dbReference type="Proteomes" id="UP000316798">
    <property type="component" value="Chromosome"/>
</dbReference>
<name>A0A515DAF7_9BURK</name>
<dbReference type="PROSITE" id="PS51318">
    <property type="entry name" value="TAT"/>
    <property type="match status" value="1"/>
</dbReference>
<proteinExistence type="inferred from homology"/>
<evidence type="ECO:0000256" key="4">
    <source>
        <dbReference type="SAM" id="SignalP"/>
    </source>
</evidence>
<dbReference type="Gene3D" id="3.40.190.10">
    <property type="entry name" value="Periplasmic binding protein-like II"/>
    <property type="match status" value="2"/>
</dbReference>
<dbReference type="PANTHER" id="PTHR30024">
    <property type="entry name" value="ALIPHATIC SULFONATES-BINDING PROTEIN-RELATED"/>
    <property type="match status" value="1"/>
</dbReference>
<dbReference type="KEGG" id="rhf:EUB48_08900"/>
<dbReference type="Pfam" id="PF09084">
    <property type="entry name" value="NMT1"/>
    <property type="match status" value="1"/>
</dbReference>
<dbReference type="PANTHER" id="PTHR30024:SF47">
    <property type="entry name" value="TAURINE-BINDING PERIPLASMIC PROTEIN"/>
    <property type="match status" value="1"/>
</dbReference>
<evidence type="ECO:0000256" key="1">
    <source>
        <dbReference type="ARBA" id="ARBA00004418"/>
    </source>
</evidence>
<evidence type="ECO:0000313" key="6">
    <source>
        <dbReference type="EMBL" id="QDL37376.1"/>
    </source>
</evidence>
<dbReference type="RefSeq" id="WP_142818546.1">
    <property type="nucleotide sequence ID" value="NZ_CP035503.1"/>
</dbReference>
<sequence>MNTRRHFTTWLTASLIGAALISPAQAQEVKKLRVALVPGIGCLSIYVAAVKGFFKAENLDLEEIPINTGPGAATAVTSNSADVGYGGTLPIILARSHNIPFRFVMGGYYEQAPLSSDDAIIASNKSGINSVADLKGKVIAVNNAGGVNDQQVRLKLAEAGIPIESVKILSVPFPQMQAALQIGNADAVATVEPFRTAILLAKLGKVIARGYVKDKDLTKAVPVGVFYATEQWINGNADTLARLKRSIEKANDFIKANPAEAKEILVQRLRLPADVVGALTLPPYTTTIDPAGLQAVMDAALSVGFLKKPMKAQEMFADSK</sequence>
<dbReference type="AlphaFoldDB" id="A0A515DAF7"/>
<evidence type="ECO:0000256" key="3">
    <source>
        <dbReference type="ARBA" id="ARBA00022729"/>
    </source>
</evidence>
<protein>
    <submittedName>
        <fullName evidence="6">ABC transporter substrate-binding protein</fullName>
    </submittedName>
</protein>
<feature type="chain" id="PRO_5022222346" evidence="4">
    <location>
        <begin position="27"/>
        <end position="320"/>
    </location>
</feature>
<evidence type="ECO:0000256" key="2">
    <source>
        <dbReference type="ARBA" id="ARBA00010742"/>
    </source>
</evidence>
<feature type="signal peptide" evidence="4">
    <location>
        <begin position="1"/>
        <end position="26"/>
    </location>
</feature>
<feature type="domain" description="SsuA/THI5-like" evidence="5">
    <location>
        <begin position="44"/>
        <end position="261"/>
    </location>
</feature>
<dbReference type="InterPro" id="IPR015168">
    <property type="entry name" value="SsuA/THI5"/>
</dbReference>
<keyword evidence="7" id="KW-1185">Reference proteome</keyword>
<dbReference type="SUPFAM" id="SSF53850">
    <property type="entry name" value="Periplasmic binding protein-like II"/>
    <property type="match status" value="1"/>
</dbReference>
<dbReference type="InterPro" id="IPR006311">
    <property type="entry name" value="TAT_signal"/>
</dbReference>
<evidence type="ECO:0000259" key="5">
    <source>
        <dbReference type="Pfam" id="PF09084"/>
    </source>
</evidence>
<reference evidence="6 7" key="1">
    <citation type="submission" date="2019-01" db="EMBL/GenBank/DDBJ databases">
        <title>Genomic insights into a novel species Rhodoferax sp.</title>
        <authorList>
            <person name="Jin L."/>
        </authorList>
    </citation>
    <scope>NUCLEOTIDE SEQUENCE [LARGE SCALE GENOMIC DNA]</scope>
    <source>
        <strain evidence="6 7">CHu59-6-5</strain>
    </source>
</reference>
<accession>A0A515DAF7</accession>